<dbReference type="AlphaFoldDB" id="A0A6N2NE52"/>
<protein>
    <submittedName>
        <fullName evidence="1">Uncharacterized protein</fullName>
    </submittedName>
</protein>
<gene>
    <name evidence="1" type="ORF">SVIM_LOCUS501502</name>
</gene>
<organism evidence="1">
    <name type="scientific">Salix viminalis</name>
    <name type="common">Common osier</name>
    <name type="synonym">Basket willow</name>
    <dbReference type="NCBI Taxonomy" id="40686"/>
    <lineage>
        <taxon>Eukaryota</taxon>
        <taxon>Viridiplantae</taxon>
        <taxon>Streptophyta</taxon>
        <taxon>Embryophyta</taxon>
        <taxon>Tracheophyta</taxon>
        <taxon>Spermatophyta</taxon>
        <taxon>Magnoliopsida</taxon>
        <taxon>eudicotyledons</taxon>
        <taxon>Gunneridae</taxon>
        <taxon>Pentapetalae</taxon>
        <taxon>rosids</taxon>
        <taxon>fabids</taxon>
        <taxon>Malpighiales</taxon>
        <taxon>Salicaceae</taxon>
        <taxon>Saliceae</taxon>
        <taxon>Salix</taxon>
    </lineage>
</organism>
<accession>A0A6N2NE52</accession>
<proteinExistence type="predicted"/>
<reference evidence="1" key="1">
    <citation type="submission" date="2019-03" db="EMBL/GenBank/DDBJ databases">
        <authorList>
            <person name="Mank J."/>
            <person name="Almeida P."/>
        </authorList>
    </citation>
    <scope>NUCLEOTIDE SEQUENCE</scope>
    <source>
        <strain evidence="1">78183</strain>
    </source>
</reference>
<evidence type="ECO:0000313" key="1">
    <source>
        <dbReference type="EMBL" id="VFU65352.1"/>
    </source>
</evidence>
<name>A0A6N2NE52_SALVM</name>
<dbReference type="EMBL" id="CAADRP010002285">
    <property type="protein sequence ID" value="VFU65352.1"/>
    <property type="molecule type" value="Genomic_DNA"/>
</dbReference>
<sequence length="76" mass="8541">MDFTSCVVDDISNQDPIVMKSWKLMLSAPRIFAGANSDRNNANVVRATPMMKKIDASCMVGLRPYFEQVFEAIKLL</sequence>